<name>A0A2Z5IQ16_9BACT</name>
<dbReference type="Proteomes" id="UP000252477">
    <property type="component" value="Chromosome"/>
</dbReference>
<feature type="domain" description="Lipoprotein-associated type-17" evidence="1">
    <location>
        <begin position="4"/>
        <end position="43"/>
    </location>
</feature>
<gene>
    <name evidence="2" type="ORF">DA803_01685</name>
</gene>
<evidence type="ECO:0000313" key="3">
    <source>
        <dbReference type="Proteomes" id="UP000252477"/>
    </source>
</evidence>
<evidence type="ECO:0000313" key="2">
    <source>
        <dbReference type="EMBL" id="AXE60795.1"/>
    </source>
</evidence>
<keyword evidence="3" id="KW-1185">Reference proteome</keyword>
<dbReference type="Pfam" id="PF04200">
    <property type="entry name" value="Lipoprotein_17"/>
    <property type="match status" value="2"/>
</dbReference>
<dbReference type="KEGG" id="mpho:DA803_01685"/>
<sequence>MEGFNYTYTLTADDKAGTLVVEVKSTKDNLSATKKITISEFKKDTKTDDKSKDSKKQEVINSLAEISISPSGKFLPSRVAETGQVEILGTKEGFNYSIKMFKNINDDAGTLTGVVLSEKDGVEAEKEINITGLLTSEENKKIIEKDEKNSIEKDLDLYNNHYEDIPFRFQLKKNINVKTVADIKKENVELVKSSYLLSKWNIEILDVKPTKNSANNTVLISYSIKSRKYTDISINIKDQEFLFIAPNKLLNFVYNGNSRIDSKWEFKISDIKPSLKNFKIDQIKSGWININNEEIFVKLVFTAEDPKEFMAYLKFSINENKFTIISQSEFDNLISLPQ</sequence>
<evidence type="ECO:0000259" key="1">
    <source>
        <dbReference type="Pfam" id="PF04200"/>
    </source>
</evidence>
<reference evidence="2 3" key="1">
    <citation type="submission" date="2018-05" db="EMBL/GenBank/DDBJ databases">
        <title>Annotation of the Mycoplasma phocidae genome.</title>
        <authorList>
            <person name="Brown D.R."/>
            <person name="Kutish G.F."/>
            <person name="Frasca S.Jr."/>
        </authorList>
    </citation>
    <scope>NUCLEOTIDE SEQUENCE [LARGE SCALE GENOMIC DNA]</scope>
    <source>
        <strain evidence="2 3">105</strain>
    </source>
</reference>
<protein>
    <recommendedName>
        <fullName evidence="1">Lipoprotein-associated type-17 domain-containing protein</fullName>
    </recommendedName>
</protein>
<dbReference type="InterPro" id="IPR007326">
    <property type="entry name" value="Lipoprotein-assoc_dom"/>
</dbReference>
<organism evidence="2 3">
    <name type="scientific">[Mycoplasma] phocae</name>
    <dbReference type="NCBI Taxonomy" id="142651"/>
    <lineage>
        <taxon>Bacteria</taxon>
        <taxon>Bacillati</taxon>
        <taxon>Mycoplasmatota</taxon>
        <taxon>Mycoplasmoidales</taxon>
        <taxon>Metamycoplasmataceae</taxon>
        <taxon>Metamycoplasma</taxon>
    </lineage>
</organism>
<dbReference type="AlphaFoldDB" id="A0A2Z5IQ16"/>
<feature type="domain" description="Lipoprotein-associated type-17" evidence="1">
    <location>
        <begin position="66"/>
        <end position="135"/>
    </location>
</feature>
<dbReference type="EMBL" id="CP029295">
    <property type="protein sequence ID" value="AXE60795.1"/>
    <property type="molecule type" value="Genomic_DNA"/>
</dbReference>
<accession>A0A2Z5IQ16</accession>
<proteinExistence type="predicted"/>